<dbReference type="SMART" id="SM00256">
    <property type="entry name" value="FBOX"/>
    <property type="match status" value="1"/>
</dbReference>
<dbReference type="GO" id="GO:0016874">
    <property type="term" value="F:ligase activity"/>
    <property type="evidence" value="ECO:0007669"/>
    <property type="project" value="UniProtKB-KW"/>
</dbReference>
<dbReference type="InterPro" id="IPR050796">
    <property type="entry name" value="SCF_F-box_component"/>
</dbReference>
<dbReference type="STRING" id="3988.B9SJF0"/>
<evidence type="ECO:0000313" key="3">
    <source>
        <dbReference type="Proteomes" id="UP000008311"/>
    </source>
</evidence>
<proteinExistence type="predicted"/>
<accession>B9SJF0</accession>
<dbReference type="InterPro" id="IPR006527">
    <property type="entry name" value="F-box-assoc_dom_typ1"/>
</dbReference>
<dbReference type="InterPro" id="IPR036047">
    <property type="entry name" value="F-box-like_dom_sf"/>
</dbReference>
<gene>
    <name evidence="2" type="ORF">RCOM_0526770</name>
</gene>
<dbReference type="Proteomes" id="UP000008311">
    <property type="component" value="Unassembled WGS sequence"/>
</dbReference>
<dbReference type="Pfam" id="PF07734">
    <property type="entry name" value="FBA_1"/>
    <property type="match status" value="1"/>
</dbReference>
<dbReference type="InterPro" id="IPR001810">
    <property type="entry name" value="F-box_dom"/>
</dbReference>
<evidence type="ECO:0000259" key="1">
    <source>
        <dbReference type="PROSITE" id="PS50181"/>
    </source>
</evidence>
<dbReference type="PANTHER" id="PTHR31672">
    <property type="entry name" value="BNACNNG10540D PROTEIN"/>
    <property type="match status" value="1"/>
</dbReference>
<dbReference type="eggNOG" id="ENOG502QVMN">
    <property type="taxonomic scope" value="Eukaryota"/>
</dbReference>
<dbReference type="Pfam" id="PF00646">
    <property type="entry name" value="F-box"/>
    <property type="match status" value="1"/>
</dbReference>
<sequence>MLEKLPPELLTEILTRLPVDCLLRFRSISKSWCAKIDDPNFIKTHLKKSRETNSNLTLIFAGSHPDYFYNVNLDSLNSIIKLENPIKGPTDASHNIKIVGSCNGLLCFGNASGRITLMNPSTRKHKVLPFLRMDASVKGKSVWGAWAFGFGCDSVHDDYKVIRLGQYLDFSLQQFETDTMVYSLKSNSWRKIDGMSCIIGFDQKMGVLVGEALHWLASRDRILLNPDVIVALNLGVEDFREVPGPDVVVVGANPNQNPSLNLGVVEEWLSVFAIYNNTRLDIWVMKEYGAKDSWTRLFSFTPNVVPFVKCLRTLVFSKNRDEVLLGLQDKNLLWYKIREKRVKRVEIHIVVTLFTMQVFHGSLVPLSVNKETDSKKARPRKGKKNRDEFLSKGFKLAWNWGDEAVFEHMKVDAK</sequence>
<name>B9SJF0_RICCO</name>
<dbReference type="SUPFAM" id="SSF81383">
    <property type="entry name" value="F-box domain"/>
    <property type="match status" value="1"/>
</dbReference>
<dbReference type="InParanoid" id="B9SJF0"/>
<keyword evidence="2" id="KW-0436">Ligase</keyword>
<evidence type="ECO:0000313" key="2">
    <source>
        <dbReference type="EMBL" id="EEF36313.1"/>
    </source>
</evidence>
<dbReference type="PANTHER" id="PTHR31672:SF13">
    <property type="entry name" value="F-BOX PROTEIN CPR30-LIKE"/>
    <property type="match status" value="1"/>
</dbReference>
<keyword evidence="3" id="KW-1185">Reference proteome</keyword>
<dbReference type="EMBL" id="EQ973983">
    <property type="protein sequence ID" value="EEF36313.1"/>
    <property type="molecule type" value="Genomic_DNA"/>
</dbReference>
<dbReference type="PROSITE" id="PS50181">
    <property type="entry name" value="FBOX"/>
    <property type="match status" value="1"/>
</dbReference>
<dbReference type="InterPro" id="IPR017451">
    <property type="entry name" value="F-box-assoc_interact_dom"/>
</dbReference>
<protein>
    <submittedName>
        <fullName evidence="2">Ubiquitin-protein ligase, putative</fullName>
    </submittedName>
</protein>
<dbReference type="AlphaFoldDB" id="B9SJF0"/>
<reference evidence="3" key="1">
    <citation type="journal article" date="2010" name="Nat. Biotechnol.">
        <title>Draft genome sequence of the oilseed species Ricinus communis.</title>
        <authorList>
            <person name="Chan A.P."/>
            <person name="Crabtree J."/>
            <person name="Zhao Q."/>
            <person name="Lorenzi H."/>
            <person name="Orvis J."/>
            <person name="Puiu D."/>
            <person name="Melake-Berhan A."/>
            <person name="Jones K.M."/>
            <person name="Redman J."/>
            <person name="Chen G."/>
            <person name="Cahoon E.B."/>
            <person name="Gedil M."/>
            <person name="Stanke M."/>
            <person name="Haas B.J."/>
            <person name="Wortman J.R."/>
            <person name="Fraser-Liggett C.M."/>
            <person name="Ravel J."/>
            <person name="Rabinowicz P.D."/>
        </authorList>
    </citation>
    <scope>NUCLEOTIDE SEQUENCE [LARGE SCALE GENOMIC DNA]</scope>
    <source>
        <strain evidence="3">cv. Hale</strain>
    </source>
</reference>
<organism evidence="2 3">
    <name type="scientific">Ricinus communis</name>
    <name type="common">Castor bean</name>
    <dbReference type="NCBI Taxonomy" id="3988"/>
    <lineage>
        <taxon>Eukaryota</taxon>
        <taxon>Viridiplantae</taxon>
        <taxon>Streptophyta</taxon>
        <taxon>Embryophyta</taxon>
        <taxon>Tracheophyta</taxon>
        <taxon>Spermatophyta</taxon>
        <taxon>Magnoliopsida</taxon>
        <taxon>eudicotyledons</taxon>
        <taxon>Gunneridae</taxon>
        <taxon>Pentapetalae</taxon>
        <taxon>rosids</taxon>
        <taxon>fabids</taxon>
        <taxon>Malpighiales</taxon>
        <taxon>Euphorbiaceae</taxon>
        <taxon>Acalyphoideae</taxon>
        <taxon>Acalypheae</taxon>
        <taxon>Ricinus</taxon>
    </lineage>
</organism>
<dbReference type="Gene3D" id="1.20.1280.50">
    <property type="match status" value="1"/>
</dbReference>
<feature type="domain" description="F-box" evidence="1">
    <location>
        <begin position="1"/>
        <end position="45"/>
    </location>
</feature>
<dbReference type="NCBIfam" id="TIGR01640">
    <property type="entry name" value="F_box_assoc_1"/>
    <property type="match status" value="1"/>
</dbReference>
<dbReference type="CDD" id="cd22157">
    <property type="entry name" value="F-box_AtFBW1-like"/>
    <property type="match status" value="1"/>
</dbReference>